<feature type="domain" description="HIT" evidence="4">
    <location>
        <begin position="3"/>
        <end position="108"/>
    </location>
</feature>
<proteinExistence type="predicted"/>
<feature type="short sequence motif" description="Histidine triad motif" evidence="2 3">
    <location>
        <begin position="93"/>
        <end position="97"/>
    </location>
</feature>
<dbReference type="InterPro" id="IPR011146">
    <property type="entry name" value="HIT-like"/>
</dbReference>
<dbReference type="GO" id="GO:0009117">
    <property type="term" value="P:nucleotide metabolic process"/>
    <property type="evidence" value="ECO:0007669"/>
    <property type="project" value="TreeGrafter"/>
</dbReference>
<sequence>MDVFDQIIAGQLPAEVIWRTERLIAFLDARPLFAGHTLVCPVEHYETLYELPEDYYTEILAAARTIALAQKAALGAQGTFIAANNVISQSVPHFHLHVVPRSKGDGLKGFFWPRSRPSADQLHAVAEQLRAELAGAKP</sequence>
<dbReference type="Gene3D" id="3.30.428.10">
    <property type="entry name" value="HIT-like"/>
    <property type="match status" value="1"/>
</dbReference>
<feature type="active site" description="Tele-AMP-histidine intermediate" evidence="1">
    <location>
        <position position="95"/>
    </location>
</feature>
<dbReference type="PROSITE" id="PS51084">
    <property type="entry name" value="HIT_2"/>
    <property type="match status" value="1"/>
</dbReference>
<reference evidence="5" key="1">
    <citation type="journal article" date="2024" name="Int. J. Syst. Evol. Microbiol.">
        <title>Brooklawnia propionicigenes sp. nov., a facultatively anaerobic, propionate-producing bacterium isolated from a methanogenic reactor treating waste from cattle farms.</title>
        <authorList>
            <person name="Akita Y."/>
            <person name="Ueki A."/>
            <person name="Tonouchi A."/>
            <person name="Sugawara Y."/>
            <person name="Honma S."/>
            <person name="Kaku N."/>
            <person name="Ueki K."/>
        </authorList>
    </citation>
    <scope>NUCLEOTIDE SEQUENCE</scope>
    <source>
        <strain evidence="5">SH051</strain>
    </source>
</reference>
<accession>A0AAN0KA11</accession>
<name>A0AAN0KA11_9ACTN</name>
<evidence type="ECO:0000313" key="5">
    <source>
        <dbReference type="EMBL" id="BEH00920.1"/>
    </source>
</evidence>
<dbReference type="RefSeq" id="WP_286266724.1">
    <property type="nucleotide sequence ID" value="NZ_AP028056.1"/>
</dbReference>
<dbReference type="Pfam" id="PF01230">
    <property type="entry name" value="HIT"/>
    <property type="match status" value="1"/>
</dbReference>
<gene>
    <name evidence="5" type="ORF">brsh051_02010</name>
</gene>
<evidence type="ECO:0000256" key="3">
    <source>
        <dbReference type="PROSITE-ProRule" id="PRU00464"/>
    </source>
</evidence>
<evidence type="ECO:0000256" key="2">
    <source>
        <dbReference type="PIRSR" id="PIRSR601310-3"/>
    </source>
</evidence>
<protein>
    <submittedName>
        <fullName evidence="5">HIT family protein</fullName>
    </submittedName>
</protein>
<dbReference type="PRINTS" id="PR00332">
    <property type="entry name" value="HISTRIAD"/>
</dbReference>
<dbReference type="GO" id="GO:0003824">
    <property type="term" value="F:catalytic activity"/>
    <property type="evidence" value="ECO:0007669"/>
    <property type="project" value="InterPro"/>
</dbReference>
<dbReference type="AlphaFoldDB" id="A0AAN0KA11"/>
<dbReference type="PANTHER" id="PTHR46648">
    <property type="entry name" value="HIT FAMILY PROTEIN 1"/>
    <property type="match status" value="1"/>
</dbReference>
<organism evidence="5 6">
    <name type="scientific">Brooklawnia propionicigenes</name>
    <dbReference type="NCBI Taxonomy" id="3041175"/>
    <lineage>
        <taxon>Bacteria</taxon>
        <taxon>Bacillati</taxon>
        <taxon>Actinomycetota</taxon>
        <taxon>Actinomycetes</taxon>
        <taxon>Propionibacteriales</taxon>
        <taxon>Propionibacteriaceae</taxon>
        <taxon>Brooklawnia</taxon>
    </lineage>
</organism>
<dbReference type="SUPFAM" id="SSF54197">
    <property type="entry name" value="HIT-like"/>
    <property type="match status" value="1"/>
</dbReference>
<dbReference type="EMBL" id="AP028056">
    <property type="protein sequence ID" value="BEH00920.1"/>
    <property type="molecule type" value="Genomic_DNA"/>
</dbReference>
<dbReference type="Proteomes" id="UP001431656">
    <property type="component" value="Chromosome"/>
</dbReference>
<dbReference type="KEGG" id="broo:brsh051_02010"/>
<evidence type="ECO:0000259" key="4">
    <source>
        <dbReference type="PROSITE" id="PS51084"/>
    </source>
</evidence>
<keyword evidence="6" id="KW-1185">Reference proteome</keyword>
<dbReference type="InterPro" id="IPR036265">
    <property type="entry name" value="HIT-like_sf"/>
</dbReference>
<dbReference type="PANTHER" id="PTHR46648:SF1">
    <property type="entry name" value="ADENOSINE 5'-MONOPHOSPHORAMIDASE HNT1"/>
    <property type="match status" value="1"/>
</dbReference>
<dbReference type="InterPro" id="IPR001310">
    <property type="entry name" value="Histidine_triad_HIT"/>
</dbReference>
<evidence type="ECO:0000256" key="1">
    <source>
        <dbReference type="PIRSR" id="PIRSR601310-1"/>
    </source>
</evidence>
<evidence type="ECO:0000313" key="6">
    <source>
        <dbReference type="Proteomes" id="UP001431656"/>
    </source>
</evidence>